<dbReference type="InterPro" id="IPR050237">
    <property type="entry name" value="ATP-dep_AMP-bd_enzyme"/>
</dbReference>
<sequence>MRTSPTHEPNGAAPEIAPVPRGWTSIPRMLRAQARARPDAEVLVDSDSRRTLAGLAREASRLARAIIATGVHAGDRVAVIGPNSARWAELAFAIWDAGAVIVPLSSRFKGFEAADLLRRTGARLLFATEYFLDTSFVRLIEEVSGGPGDGTVFADLPDLRRVVLIDAPPEDPAAARWGVESFAAFRARADQVSGGTAEGRALSVRGLDLAEVLATSGTTGAPKGVMIHHAQLLRGYWDWSAVVGLGEDDRYPVIAPFSHGFGVNAGLLAGVMRAATLLPQPRFDPARLMELIEHERISVLAGPPAMFQRLLAVLEQSEGRSARRRRDDPLLRVGICGAASVPPELIRGLLDQGVVRRMINAYGLIEGTVVSMTREGDAVDVIATSTGRPMPGVSVEITDDDGAPLPTGRRGEIVIGGYGVMRGYWGDPERTAEAIDDAGRFRTGDIGVLDAAGNLAIVDRKKDMFISGGFNVAPAEVERLLLRHAGIAQAAVVGVPDARMGEAGHAYVVAGASSDITPEGVIAWAREHMSNYKVPRRVVLVQALPITPNGKVDKGELRRRARDG</sequence>
<dbReference type="RefSeq" id="WP_344100915.1">
    <property type="nucleotide sequence ID" value="NZ_BAAAPC010000018.1"/>
</dbReference>
<dbReference type="InterPro" id="IPR000873">
    <property type="entry name" value="AMP-dep_synth/lig_dom"/>
</dbReference>
<keyword evidence="4" id="KW-1185">Reference proteome</keyword>
<proteinExistence type="predicted"/>
<comment type="caution">
    <text evidence="3">The sequence shown here is derived from an EMBL/GenBank/DDBJ whole genome shotgun (WGS) entry which is preliminary data.</text>
</comment>
<dbReference type="PANTHER" id="PTHR43767">
    <property type="entry name" value="LONG-CHAIN-FATTY-ACID--COA LIGASE"/>
    <property type="match status" value="1"/>
</dbReference>
<dbReference type="Gene3D" id="3.40.50.12780">
    <property type="entry name" value="N-terminal domain of ligase-like"/>
    <property type="match status" value="1"/>
</dbReference>
<protein>
    <submittedName>
        <fullName evidence="3">FadD3 family acyl-CoA ligase</fullName>
    </submittedName>
</protein>
<dbReference type="InterPro" id="IPR045851">
    <property type="entry name" value="AMP-bd_C_sf"/>
</dbReference>
<reference evidence="4" key="1">
    <citation type="journal article" date="2019" name="Int. J. Syst. Evol. Microbiol.">
        <title>The Global Catalogue of Microorganisms (GCM) 10K type strain sequencing project: providing services to taxonomists for standard genome sequencing and annotation.</title>
        <authorList>
            <consortium name="The Broad Institute Genomics Platform"/>
            <consortium name="The Broad Institute Genome Sequencing Center for Infectious Disease"/>
            <person name="Wu L."/>
            <person name="Ma J."/>
        </authorList>
    </citation>
    <scope>NUCLEOTIDE SEQUENCE [LARGE SCALE GENOMIC DNA]</scope>
    <source>
        <strain evidence="4">JCM 15313</strain>
    </source>
</reference>
<keyword evidence="3" id="KW-0436">Ligase</keyword>
<evidence type="ECO:0000259" key="1">
    <source>
        <dbReference type="Pfam" id="PF00501"/>
    </source>
</evidence>
<name>A0ABP5EXF0_9ACTN</name>
<gene>
    <name evidence="3" type="ORF">GCM10009799_40060</name>
</gene>
<dbReference type="Pfam" id="PF00501">
    <property type="entry name" value="AMP-binding"/>
    <property type="match status" value="1"/>
</dbReference>
<organism evidence="3 4">
    <name type="scientific">Nocardiopsis rhodophaea</name>
    <dbReference type="NCBI Taxonomy" id="280238"/>
    <lineage>
        <taxon>Bacteria</taxon>
        <taxon>Bacillati</taxon>
        <taxon>Actinomycetota</taxon>
        <taxon>Actinomycetes</taxon>
        <taxon>Streptosporangiales</taxon>
        <taxon>Nocardiopsidaceae</taxon>
        <taxon>Nocardiopsis</taxon>
    </lineage>
</organism>
<feature type="domain" description="AMP-binding enzyme C-terminal" evidence="2">
    <location>
        <begin position="476"/>
        <end position="551"/>
    </location>
</feature>
<feature type="domain" description="AMP-dependent synthetase/ligase" evidence="1">
    <location>
        <begin position="31"/>
        <end position="425"/>
    </location>
</feature>
<dbReference type="PANTHER" id="PTHR43767:SF1">
    <property type="entry name" value="NONRIBOSOMAL PEPTIDE SYNTHASE PES1 (EUROFUNG)-RELATED"/>
    <property type="match status" value="1"/>
</dbReference>
<dbReference type="InterPro" id="IPR042099">
    <property type="entry name" value="ANL_N_sf"/>
</dbReference>
<evidence type="ECO:0000313" key="3">
    <source>
        <dbReference type="EMBL" id="GAA2008375.1"/>
    </source>
</evidence>
<dbReference type="Pfam" id="PF13193">
    <property type="entry name" value="AMP-binding_C"/>
    <property type="match status" value="1"/>
</dbReference>
<dbReference type="InterPro" id="IPR020845">
    <property type="entry name" value="AMP-binding_CS"/>
</dbReference>
<evidence type="ECO:0000259" key="2">
    <source>
        <dbReference type="Pfam" id="PF13193"/>
    </source>
</evidence>
<evidence type="ECO:0000313" key="4">
    <source>
        <dbReference type="Proteomes" id="UP001501585"/>
    </source>
</evidence>
<dbReference type="SUPFAM" id="SSF56801">
    <property type="entry name" value="Acetyl-CoA synthetase-like"/>
    <property type="match status" value="1"/>
</dbReference>
<dbReference type="GO" id="GO:0016874">
    <property type="term" value="F:ligase activity"/>
    <property type="evidence" value="ECO:0007669"/>
    <property type="project" value="UniProtKB-KW"/>
</dbReference>
<dbReference type="PROSITE" id="PS00455">
    <property type="entry name" value="AMP_BINDING"/>
    <property type="match status" value="1"/>
</dbReference>
<dbReference type="Proteomes" id="UP001501585">
    <property type="component" value="Unassembled WGS sequence"/>
</dbReference>
<dbReference type="InterPro" id="IPR025110">
    <property type="entry name" value="AMP-bd_C"/>
</dbReference>
<dbReference type="Gene3D" id="3.30.300.30">
    <property type="match status" value="1"/>
</dbReference>
<dbReference type="EMBL" id="BAAAPC010000018">
    <property type="protein sequence ID" value="GAA2008375.1"/>
    <property type="molecule type" value="Genomic_DNA"/>
</dbReference>
<accession>A0ABP5EXF0</accession>